<dbReference type="PANTHER" id="PTHR30136:SF39">
    <property type="entry name" value="TRANSCRIPTIONAL REGULATORY PROTEIN"/>
    <property type="match status" value="1"/>
</dbReference>
<evidence type="ECO:0000313" key="6">
    <source>
        <dbReference type="EMBL" id="MVQ31660.1"/>
    </source>
</evidence>
<dbReference type="InterPro" id="IPR036390">
    <property type="entry name" value="WH_DNA-bd_sf"/>
</dbReference>
<evidence type="ECO:0000259" key="5">
    <source>
        <dbReference type="PROSITE" id="PS51078"/>
    </source>
</evidence>
<organism evidence="6 7">
    <name type="scientific">Ramlibacter pinisoli</name>
    <dbReference type="NCBI Taxonomy" id="2682844"/>
    <lineage>
        <taxon>Bacteria</taxon>
        <taxon>Pseudomonadati</taxon>
        <taxon>Pseudomonadota</taxon>
        <taxon>Betaproteobacteria</taxon>
        <taxon>Burkholderiales</taxon>
        <taxon>Comamonadaceae</taxon>
        <taxon>Ramlibacter</taxon>
    </lineage>
</organism>
<dbReference type="InterPro" id="IPR050707">
    <property type="entry name" value="HTH_MetabolicPath_Reg"/>
</dbReference>
<dbReference type="PROSITE" id="PS51077">
    <property type="entry name" value="HTH_ICLR"/>
    <property type="match status" value="1"/>
</dbReference>
<dbReference type="RefSeq" id="WP_157399686.1">
    <property type="nucleotide sequence ID" value="NZ_WSEL01000009.1"/>
</dbReference>
<evidence type="ECO:0000256" key="1">
    <source>
        <dbReference type="ARBA" id="ARBA00023015"/>
    </source>
</evidence>
<evidence type="ECO:0000256" key="3">
    <source>
        <dbReference type="ARBA" id="ARBA00023163"/>
    </source>
</evidence>
<dbReference type="InterPro" id="IPR036388">
    <property type="entry name" value="WH-like_DNA-bd_sf"/>
</dbReference>
<dbReference type="InterPro" id="IPR029016">
    <property type="entry name" value="GAF-like_dom_sf"/>
</dbReference>
<name>A0A6N8J062_9BURK</name>
<dbReference type="SMART" id="SM00346">
    <property type="entry name" value="HTH_ICLR"/>
    <property type="match status" value="1"/>
</dbReference>
<dbReference type="PROSITE" id="PS51078">
    <property type="entry name" value="ICLR_ED"/>
    <property type="match status" value="1"/>
</dbReference>
<sequence>MLSERPAPPDVAGAQTISRAIRVLQVIAAQAPDGMRLVDVARQMNLERPTAHRLLKALTVEGMVVQDTHTRRYSLGPLLFELGILATHHFNLKEVSQPVVARLAEETGDTSFVFLRSGHDAVCISRIQGSYPIQTPSVPLGSRQPLGVSAGGLALLAALPEHEMATVIKAVAPRLGAYGDLDADNVLELCRQARASGYAVTGNHAVPGVRAIGLSIFNAANSPVAAITVAATHGRMTDQRIAAILPHLKQAARELTRLLHQ</sequence>
<dbReference type="Gene3D" id="3.30.450.40">
    <property type="match status" value="1"/>
</dbReference>
<comment type="caution">
    <text evidence="6">The sequence shown here is derived from an EMBL/GenBank/DDBJ whole genome shotgun (WGS) entry which is preliminary data.</text>
</comment>
<dbReference type="SUPFAM" id="SSF46785">
    <property type="entry name" value="Winged helix' DNA-binding domain"/>
    <property type="match status" value="1"/>
</dbReference>
<keyword evidence="3" id="KW-0804">Transcription</keyword>
<dbReference type="SUPFAM" id="SSF55781">
    <property type="entry name" value="GAF domain-like"/>
    <property type="match status" value="1"/>
</dbReference>
<dbReference type="PANTHER" id="PTHR30136">
    <property type="entry name" value="HELIX-TURN-HELIX TRANSCRIPTIONAL REGULATOR, ICLR FAMILY"/>
    <property type="match status" value="1"/>
</dbReference>
<dbReference type="GO" id="GO:0045892">
    <property type="term" value="P:negative regulation of DNA-templated transcription"/>
    <property type="evidence" value="ECO:0007669"/>
    <property type="project" value="TreeGrafter"/>
</dbReference>
<keyword evidence="2" id="KW-0238">DNA-binding</keyword>
<keyword evidence="7" id="KW-1185">Reference proteome</keyword>
<evidence type="ECO:0000259" key="4">
    <source>
        <dbReference type="PROSITE" id="PS51077"/>
    </source>
</evidence>
<keyword evidence="1" id="KW-0805">Transcription regulation</keyword>
<dbReference type="InterPro" id="IPR005471">
    <property type="entry name" value="Tscrpt_reg_IclR_N"/>
</dbReference>
<gene>
    <name evidence="6" type="ORF">GON04_19535</name>
</gene>
<protein>
    <submittedName>
        <fullName evidence="6">Helix-turn-helix domain-containing protein</fullName>
    </submittedName>
</protein>
<reference evidence="6 7" key="1">
    <citation type="submission" date="2019-12" db="EMBL/GenBank/DDBJ databases">
        <authorList>
            <person name="Huq M.A."/>
        </authorList>
    </citation>
    <scope>NUCLEOTIDE SEQUENCE [LARGE SCALE GENOMIC DNA]</scope>
    <source>
        <strain evidence="6 7">MAH-25</strain>
    </source>
</reference>
<feature type="domain" description="HTH iclR-type" evidence="4">
    <location>
        <begin position="14"/>
        <end position="77"/>
    </location>
</feature>
<dbReference type="GO" id="GO:0003677">
    <property type="term" value="F:DNA binding"/>
    <property type="evidence" value="ECO:0007669"/>
    <property type="project" value="UniProtKB-KW"/>
</dbReference>
<accession>A0A6N8J062</accession>
<dbReference type="GO" id="GO:0003700">
    <property type="term" value="F:DNA-binding transcription factor activity"/>
    <property type="evidence" value="ECO:0007669"/>
    <property type="project" value="TreeGrafter"/>
</dbReference>
<dbReference type="Proteomes" id="UP000469385">
    <property type="component" value="Unassembled WGS sequence"/>
</dbReference>
<proteinExistence type="predicted"/>
<dbReference type="InterPro" id="IPR014757">
    <property type="entry name" value="Tscrpt_reg_IclR_C"/>
</dbReference>
<dbReference type="Pfam" id="PF09339">
    <property type="entry name" value="HTH_IclR"/>
    <property type="match status" value="1"/>
</dbReference>
<feature type="domain" description="IclR-ED" evidence="5">
    <location>
        <begin position="78"/>
        <end position="261"/>
    </location>
</feature>
<dbReference type="AlphaFoldDB" id="A0A6N8J062"/>
<dbReference type="Gene3D" id="1.10.10.10">
    <property type="entry name" value="Winged helix-like DNA-binding domain superfamily/Winged helix DNA-binding domain"/>
    <property type="match status" value="1"/>
</dbReference>
<dbReference type="EMBL" id="WSEL01000009">
    <property type="protein sequence ID" value="MVQ31660.1"/>
    <property type="molecule type" value="Genomic_DNA"/>
</dbReference>
<evidence type="ECO:0000313" key="7">
    <source>
        <dbReference type="Proteomes" id="UP000469385"/>
    </source>
</evidence>
<evidence type="ECO:0000256" key="2">
    <source>
        <dbReference type="ARBA" id="ARBA00023125"/>
    </source>
</evidence>
<dbReference type="Pfam" id="PF01614">
    <property type="entry name" value="IclR_C"/>
    <property type="match status" value="1"/>
</dbReference>